<evidence type="ECO:0000313" key="2">
    <source>
        <dbReference type="Proteomes" id="UP000235672"/>
    </source>
</evidence>
<sequence length="156" mass="17859">MVMGILILKLNDLNISVNYLEDNLLLLHSPQFVASISRSPLGNTGSGYFRELKLPSTVKALERHNVPAGIAKYLAKRVSDFKREYNGEQELRATGGLLGMSNQRPKIHQPTRQPIFQTASQYSRQVEEQMGTQMEDYYSGVEDPVWEEEIDFFKRH</sequence>
<dbReference type="AlphaFoldDB" id="A0A2J6PII2"/>
<gene>
    <name evidence="1" type="ORF">NA56DRAFT_711623</name>
</gene>
<organism evidence="1 2">
    <name type="scientific">Hyaloscypha hepaticicola</name>
    <dbReference type="NCBI Taxonomy" id="2082293"/>
    <lineage>
        <taxon>Eukaryota</taxon>
        <taxon>Fungi</taxon>
        <taxon>Dikarya</taxon>
        <taxon>Ascomycota</taxon>
        <taxon>Pezizomycotina</taxon>
        <taxon>Leotiomycetes</taxon>
        <taxon>Helotiales</taxon>
        <taxon>Hyaloscyphaceae</taxon>
        <taxon>Hyaloscypha</taxon>
    </lineage>
</organism>
<protein>
    <submittedName>
        <fullName evidence="1">Uncharacterized protein</fullName>
    </submittedName>
</protein>
<accession>A0A2J6PII2</accession>
<reference evidence="1 2" key="1">
    <citation type="submission" date="2016-05" db="EMBL/GenBank/DDBJ databases">
        <title>A degradative enzymes factory behind the ericoid mycorrhizal symbiosis.</title>
        <authorList>
            <consortium name="DOE Joint Genome Institute"/>
            <person name="Martino E."/>
            <person name="Morin E."/>
            <person name="Grelet G."/>
            <person name="Kuo A."/>
            <person name="Kohler A."/>
            <person name="Daghino S."/>
            <person name="Barry K."/>
            <person name="Choi C."/>
            <person name="Cichocki N."/>
            <person name="Clum A."/>
            <person name="Copeland A."/>
            <person name="Hainaut M."/>
            <person name="Haridas S."/>
            <person name="Labutti K."/>
            <person name="Lindquist E."/>
            <person name="Lipzen A."/>
            <person name="Khouja H.-R."/>
            <person name="Murat C."/>
            <person name="Ohm R."/>
            <person name="Olson A."/>
            <person name="Spatafora J."/>
            <person name="Veneault-Fourrey C."/>
            <person name="Henrissat B."/>
            <person name="Grigoriev I."/>
            <person name="Martin F."/>
            <person name="Perotto S."/>
        </authorList>
    </citation>
    <scope>NUCLEOTIDE SEQUENCE [LARGE SCALE GENOMIC DNA]</scope>
    <source>
        <strain evidence="1 2">UAMH 7357</strain>
    </source>
</reference>
<dbReference type="Proteomes" id="UP000235672">
    <property type="component" value="Unassembled WGS sequence"/>
</dbReference>
<name>A0A2J6PII2_9HELO</name>
<dbReference type="EMBL" id="KZ613527">
    <property type="protein sequence ID" value="PMD13789.1"/>
    <property type="molecule type" value="Genomic_DNA"/>
</dbReference>
<proteinExistence type="predicted"/>
<keyword evidence="2" id="KW-1185">Reference proteome</keyword>
<evidence type="ECO:0000313" key="1">
    <source>
        <dbReference type="EMBL" id="PMD13789.1"/>
    </source>
</evidence>